<keyword evidence="6" id="KW-0915">Sodium</keyword>
<dbReference type="AlphaFoldDB" id="A0A914BC65"/>
<evidence type="ECO:0000256" key="3">
    <source>
        <dbReference type="ARBA" id="ARBA00022461"/>
    </source>
</evidence>
<dbReference type="Proteomes" id="UP000887568">
    <property type="component" value="Unplaced"/>
</dbReference>
<organism evidence="14 15">
    <name type="scientific">Patiria miniata</name>
    <name type="common">Bat star</name>
    <name type="synonym">Asterina miniata</name>
    <dbReference type="NCBI Taxonomy" id="46514"/>
    <lineage>
        <taxon>Eukaryota</taxon>
        <taxon>Metazoa</taxon>
        <taxon>Echinodermata</taxon>
        <taxon>Eleutherozoa</taxon>
        <taxon>Asterozoa</taxon>
        <taxon>Asteroidea</taxon>
        <taxon>Valvatacea</taxon>
        <taxon>Valvatida</taxon>
        <taxon>Asterinidae</taxon>
        <taxon>Patiria</taxon>
    </lineage>
</organism>
<evidence type="ECO:0000256" key="1">
    <source>
        <dbReference type="ARBA" id="ARBA00004141"/>
    </source>
</evidence>
<evidence type="ECO:0000256" key="10">
    <source>
        <dbReference type="ARBA" id="ARBA00023303"/>
    </source>
</evidence>
<dbReference type="OMA" id="TICSPRN"/>
<keyword evidence="10 11" id="KW-0407">Ion channel</keyword>
<dbReference type="PANTHER" id="PTHR11690:SF248">
    <property type="entry name" value="PICKPOCKET 17, ISOFORM A"/>
    <property type="match status" value="1"/>
</dbReference>
<dbReference type="EnsemblMetazoa" id="XM_038217688.1">
    <property type="protein sequence ID" value="XP_038073616.1"/>
    <property type="gene ID" value="LOC119741792"/>
</dbReference>
<feature type="compositionally biased region" description="Low complexity" evidence="12">
    <location>
        <begin position="375"/>
        <end position="390"/>
    </location>
</feature>
<keyword evidence="4 11" id="KW-0812">Transmembrane</keyword>
<comment type="subcellular location">
    <subcellularLocation>
        <location evidence="1">Membrane</location>
        <topology evidence="1">Multi-pass membrane protein</topology>
    </subcellularLocation>
</comment>
<reference evidence="14" key="1">
    <citation type="submission" date="2022-11" db="UniProtKB">
        <authorList>
            <consortium name="EnsemblMetazoa"/>
        </authorList>
    </citation>
    <scope>IDENTIFICATION</scope>
</reference>
<protein>
    <recommendedName>
        <fullName evidence="16">Amiloride-sensitive sodium channel subunit alpha</fullName>
    </recommendedName>
</protein>
<feature type="compositionally biased region" description="Polar residues" evidence="12">
    <location>
        <begin position="404"/>
        <end position="433"/>
    </location>
</feature>
<feature type="region of interest" description="Disordered" evidence="12">
    <location>
        <begin position="375"/>
        <end position="394"/>
    </location>
</feature>
<dbReference type="GO" id="GO:0005886">
    <property type="term" value="C:plasma membrane"/>
    <property type="evidence" value="ECO:0007669"/>
    <property type="project" value="TreeGrafter"/>
</dbReference>
<dbReference type="PRINTS" id="PR01078">
    <property type="entry name" value="AMINACHANNEL"/>
</dbReference>
<feature type="region of interest" description="Disordered" evidence="12">
    <location>
        <begin position="234"/>
        <end position="258"/>
    </location>
</feature>
<dbReference type="Gene3D" id="1.10.287.770">
    <property type="entry name" value="YojJ-like"/>
    <property type="match status" value="1"/>
</dbReference>
<dbReference type="GeneID" id="119741792"/>
<sequence length="890" mass="97142">MRNNSEVTYHGAWGAPPIPKKPPPWEEASKTPVKPQRNLGEILREFGENTTAHGVPMIARSKRAVTKIFWLAVFLTMLVIFCWQGTSVLVEYLGFPSTTKVKLVTNPELTFPSVTICNMNRFRRSKIAGTRFDGLIRLDGGLTDDGGNNDYSWWFDWDSVWYNEYMGAYMGTSNTAQTSSVGTNGVSVPTEGSGLSGDETSDQLGVGTLTMPDTETEAESSVVAITDLPASSPTGRTTISASNGITNVSTSTQSGSSEQVILTNDNGSEGEDITEAGTGAGFDGSASDTSLDYSPTLDFNQPSVGEGITVTTVSSAPTATFAVNDVTTMPVMTSDLRDETTTDETIAFETTPAKATQSTASTDGANVNSPIILTPVTSTTSNSGTTQTPTMASSGVENGITAVGLSTNPSPSSDAPFGTSTSSQAINSESPPATTTTIDTGTESGTPQQLPGNTAPTSHQPPETTGFSGRKKRSLRQIRDAGIETTSASAGNNIMEVIGEFGSWVNQEWNDGGSNSADFDFQYEQYFDWGDLEDENDWASFYERSTSPDYSDFIDIVNPTREELKTLGHQAKDMILQCTFDKKLCSYRDFYQFQNKEYGNCFTFNHGQNLTAVDVTKNAGAQYGLHLTLFLEMPEYVGILSPEAGVRVAIHSHTTPPFPEDDGITASPGMATNIGLRQVYVERLGRPHNTEDCRPFTSNTYSRKACYKECVQEEMYKRCHCVSDILLENKTKCSYIKATQQKCQQLVKYLGEQKKLNCECPIACNETTYTKAVSSTHWPSERYEEHLQRRLQEDPDSAFAARMASSEESTNKNLVRVRVYFEELNYQSILERPLYTFPNLLGNVGGLLGLYIGVSFLTLAEVVALIFHIFKYLGRKLFVKEKVSPTPAVA</sequence>
<feature type="transmembrane region" description="Helical" evidence="13">
    <location>
        <begin position="848"/>
        <end position="870"/>
    </location>
</feature>
<evidence type="ECO:0000313" key="14">
    <source>
        <dbReference type="EnsemblMetazoa" id="XP_038073616.1"/>
    </source>
</evidence>
<keyword evidence="8 13" id="KW-0472">Membrane</keyword>
<feature type="compositionally biased region" description="Low complexity" evidence="12">
    <location>
        <begin position="434"/>
        <end position="446"/>
    </location>
</feature>
<dbReference type="InterPro" id="IPR001873">
    <property type="entry name" value="ENaC"/>
</dbReference>
<name>A0A914BC65_PATMI</name>
<evidence type="ECO:0000256" key="12">
    <source>
        <dbReference type="SAM" id="MobiDB-lite"/>
    </source>
</evidence>
<keyword evidence="7 11" id="KW-0406">Ion transport</keyword>
<keyword evidence="9 11" id="KW-0739">Sodium transport</keyword>
<evidence type="ECO:0000256" key="11">
    <source>
        <dbReference type="RuleBase" id="RU000679"/>
    </source>
</evidence>
<keyword evidence="3 11" id="KW-0894">Sodium channel</keyword>
<dbReference type="GO" id="GO:0015280">
    <property type="term" value="F:ligand-gated sodium channel activity"/>
    <property type="evidence" value="ECO:0007669"/>
    <property type="project" value="TreeGrafter"/>
</dbReference>
<evidence type="ECO:0008006" key="16">
    <source>
        <dbReference type="Google" id="ProtNLM"/>
    </source>
</evidence>
<keyword evidence="15" id="KW-1185">Reference proteome</keyword>
<keyword evidence="5 13" id="KW-1133">Transmembrane helix</keyword>
<dbReference type="Gene3D" id="2.60.470.10">
    <property type="entry name" value="Acid-sensing ion channels like domains"/>
    <property type="match status" value="1"/>
</dbReference>
<evidence type="ECO:0000256" key="8">
    <source>
        <dbReference type="ARBA" id="ARBA00023136"/>
    </source>
</evidence>
<comment type="similarity">
    <text evidence="11">Belongs to the amiloride-sensitive sodium channel (TC 1.A.6) family.</text>
</comment>
<feature type="region of interest" description="Disordered" evidence="12">
    <location>
        <begin position="12"/>
        <end position="35"/>
    </location>
</feature>
<keyword evidence="2 11" id="KW-0813">Transport</keyword>
<evidence type="ECO:0000256" key="2">
    <source>
        <dbReference type="ARBA" id="ARBA00022448"/>
    </source>
</evidence>
<evidence type="ECO:0000256" key="7">
    <source>
        <dbReference type="ARBA" id="ARBA00023065"/>
    </source>
</evidence>
<feature type="compositionally biased region" description="Polar residues" evidence="12">
    <location>
        <begin position="447"/>
        <end position="467"/>
    </location>
</feature>
<feature type="region of interest" description="Disordered" evidence="12">
    <location>
        <begin position="401"/>
        <end position="475"/>
    </location>
</feature>
<evidence type="ECO:0000256" key="5">
    <source>
        <dbReference type="ARBA" id="ARBA00022989"/>
    </source>
</evidence>
<accession>A0A914BC65</accession>
<evidence type="ECO:0000256" key="9">
    <source>
        <dbReference type="ARBA" id="ARBA00023201"/>
    </source>
</evidence>
<dbReference type="RefSeq" id="XP_038073616.1">
    <property type="nucleotide sequence ID" value="XM_038217688.1"/>
</dbReference>
<proteinExistence type="inferred from homology"/>
<feature type="transmembrane region" description="Helical" evidence="13">
    <location>
        <begin position="68"/>
        <end position="90"/>
    </location>
</feature>
<evidence type="ECO:0000256" key="6">
    <source>
        <dbReference type="ARBA" id="ARBA00023053"/>
    </source>
</evidence>
<dbReference type="Pfam" id="PF00858">
    <property type="entry name" value="ASC"/>
    <property type="match status" value="2"/>
</dbReference>
<evidence type="ECO:0000313" key="15">
    <source>
        <dbReference type="Proteomes" id="UP000887568"/>
    </source>
</evidence>
<dbReference type="OrthoDB" id="6238402at2759"/>
<dbReference type="PANTHER" id="PTHR11690">
    <property type="entry name" value="AMILORIDE-SENSITIVE SODIUM CHANNEL-RELATED"/>
    <property type="match status" value="1"/>
</dbReference>
<evidence type="ECO:0000256" key="4">
    <source>
        <dbReference type="ARBA" id="ARBA00022692"/>
    </source>
</evidence>
<evidence type="ECO:0000256" key="13">
    <source>
        <dbReference type="SAM" id="Phobius"/>
    </source>
</evidence>